<evidence type="ECO:0000313" key="8">
    <source>
        <dbReference type="Proteomes" id="UP001432322"/>
    </source>
</evidence>
<dbReference type="PANTHER" id="PTHR24049">
    <property type="entry name" value="CRUMBS FAMILY MEMBER"/>
    <property type="match status" value="1"/>
</dbReference>
<keyword evidence="8" id="KW-1185">Reference proteome</keyword>
<comment type="caution">
    <text evidence="7">The sequence shown here is derived from an EMBL/GenBank/DDBJ whole genome shotgun (WGS) entry which is preliminary data.</text>
</comment>
<evidence type="ECO:0000256" key="5">
    <source>
        <dbReference type="PROSITE-ProRule" id="PRU00076"/>
    </source>
</evidence>
<dbReference type="GO" id="GO:0045197">
    <property type="term" value="P:establishment or maintenance of epithelial cell apical/basal polarity"/>
    <property type="evidence" value="ECO:0007669"/>
    <property type="project" value="TreeGrafter"/>
</dbReference>
<feature type="disulfide bond" evidence="5">
    <location>
        <begin position="213"/>
        <end position="222"/>
    </location>
</feature>
<keyword evidence="1 5" id="KW-0245">EGF-like domain</keyword>
<proteinExistence type="predicted"/>
<evidence type="ECO:0000256" key="3">
    <source>
        <dbReference type="ARBA" id="ARBA00022737"/>
    </source>
</evidence>
<dbReference type="Pfam" id="PF00008">
    <property type="entry name" value="EGF"/>
    <property type="match status" value="1"/>
</dbReference>
<dbReference type="InterPro" id="IPR000152">
    <property type="entry name" value="EGF-type_Asp/Asn_hydroxyl_site"/>
</dbReference>
<dbReference type="FunFam" id="2.10.25.10:FF:000699">
    <property type="entry name" value="Uncharacterized protein, isoform C"/>
    <property type="match status" value="1"/>
</dbReference>
<reference evidence="7" key="1">
    <citation type="submission" date="2023-10" db="EMBL/GenBank/DDBJ databases">
        <title>Genome assembly of Pristionchus species.</title>
        <authorList>
            <person name="Yoshida K."/>
            <person name="Sommer R.J."/>
        </authorList>
    </citation>
    <scope>NUCLEOTIDE SEQUENCE</scope>
    <source>
        <strain evidence="7">RS5133</strain>
    </source>
</reference>
<dbReference type="PANTHER" id="PTHR24049:SF22">
    <property type="entry name" value="DROSOPHILA CRUMBS HOMOLOG"/>
    <property type="match status" value="1"/>
</dbReference>
<dbReference type="PROSITE" id="PS01186">
    <property type="entry name" value="EGF_2"/>
    <property type="match status" value="3"/>
</dbReference>
<dbReference type="GO" id="GO:0007157">
    <property type="term" value="P:heterophilic cell-cell adhesion via plasma membrane cell adhesion molecules"/>
    <property type="evidence" value="ECO:0007669"/>
    <property type="project" value="TreeGrafter"/>
</dbReference>
<protein>
    <recommendedName>
        <fullName evidence="6">EGF-like domain-containing protein</fullName>
    </recommendedName>
</protein>
<keyword evidence="4 5" id="KW-1015">Disulfide bond</keyword>
<dbReference type="InterPro" id="IPR000742">
    <property type="entry name" value="EGF"/>
</dbReference>
<feature type="disulfide bond" evidence="5">
    <location>
        <begin position="133"/>
        <end position="142"/>
    </location>
</feature>
<dbReference type="GO" id="GO:0032991">
    <property type="term" value="C:protein-containing complex"/>
    <property type="evidence" value="ECO:0007669"/>
    <property type="project" value="TreeGrafter"/>
</dbReference>
<sequence length="327" mass="34473">AIYAFSVRGGNTMANPTGTMDCASTGCMLSSTALCFINSNRTYECSCQSLMSGGFCEKSDVTSPSTCGSEFKTELIDVEQDHFLHTDCGCKSDMSSCVANRGDPCGGKCSDYGSCLLIPTSPTATEFNAACVCNPGYGGEFCDRSSPKDCSFSPCYNNGICITLTDPTGYKCQCMTGFTGTWCEYLLDACPSNFCMNGGTCITISSNTPMCECVAGFSGRQCELQLYPTGCFNGGQLVSDGSCLCPLPWDGVSCTVLKDPMPPDVCGCKNNGVCVYDTKGGVATTSCRCEVGTVGAKCEESFSYCALAPCSSHGTCADYHNYYTCQC</sequence>
<dbReference type="AlphaFoldDB" id="A0AAV5VJ78"/>
<gene>
    <name evidence="7" type="ORF">PFISCL1PPCAC_9776</name>
</gene>
<feature type="domain" description="EGF-like" evidence="6">
    <location>
        <begin position="146"/>
        <end position="184"/>
    </location>
</feature>
<feature type="disulfide bond" evidence="5">
    <location>
        <begin position="174"/>
        <end position="183"/>
    </location>
</feature>
<evidence type="ECO:0000256" key="1">
    <source>
        <dbReference type="ARBA" id="ARBA00022536"/>
    </source>
</evidence>
<feature type="disulfide bond" evidence="5">
    <location>
        <begin position="289"/>
        <end position="298"/>
    </location>
</feature>
<dbReference type="SUPFAM" id="SSF57196">
    <property type="entry name" value="EGF/Laminin"/>
    <property type="match status" value="2"/>
</dbReference>
<dbReference type="Gene3D" id="2.10.25.10">
    <property type="entry name" value="Laminin"/>
    <property type="match status" value="3"/>
</dbReference>
<feature type="non-terminal residue" evidence="7">
    <location>
        <position position="1"/>
    </location>
</feature>
<evidence type="ECO:0000313" key="7">
    <source>
        <dbReference type="EMBL" id="GMT18479.1"/>
    </source>
</evidence>
<comment type="caution">
    <text evidence="5">Lacks conserved residue(s) required for the propagation of feature annotation.</text>
</comment>
<evidence type="ECO:0000259" key="6">
    <source>
        <dbReference type="PROSITE" id="PS50026"/>
    </source>
</evidence>
<dbReference type="SMART" id="SM00181">
    <property type="entry name" value="EGF"/>
    <property type="match status" value="5"/>
</dbReference>
<dbReference type="EMBL" id="BTSY01000003">
    <property type="protein sequence ID" value="GMT18479.1"/>
    <property type="molecule type" value="Genomic_DNA"/>
</dbReference>
<organism evidence="7 8">
    <name type="scientific">Pristionchus fissidentatus</name>
    <dbReference type="NCBI Taxonomy" id="1538716"/>
    <lineage>
        <taxon>Eukaryota</taxon>
        <taxon>Metazoa</taxon>
        <taxon>Ecdysozoa</taxon>
        <taxon>Nematoda</taxon>
        <taxon>Chromadorea</taxon>
        <taxon>Rhabditida</taxon>
        <taxon>Rhabditina</taxon>
        <taxon>Diplogasteromorpha</taxon>
        <taxon>Diplogasteroidea</taxon>
        <taxon>Neodiplogasteridae</taxon>
        <taxon>Pristionchus</taxon>
    </lineage>
</organism>
<evidence type="ECO:0000256" key="2">
    <source>
        <dbReference type="ARBA" id="ARBA00022729"/>
    </source>
</evidence>
<name>A0AAV5VJ78_9BILA</name>
<dbReference type="PROSITE" id="PS00022">
    <property type="entry name" value="EGF_1"/>
    <property type="match status" value="5"/>
</dbReference>
<dbReference type="InterPro" id="IPR013032">
    <property type="entry name" value="EGF-like_CS"/>
</dbReference>
<dbReference type="GO" id="GO:0005886">
    <property type="term" value="C:plasma membrane"/>
    <property type="evidence" value="ECO:0007669"/>
    <property type="project" value="TreeGrafter"/>
</dbReference>
<accession>A0AAV5VJ78</accession>
<feature type="non-terminal residue" evidence="7">
    <location>
        <position position="327"/>
    </location>
</feature>
<dbReference type="Proteomes" id="UP001432322">
    <property type="component" value="Unassembled WGS sequence"/>
</dbReference>
<dbReference type="PROSITE" id="PS50026">
    <property type="entry name" value="EGF_3"/>
    <property type="match status" value="4"/>
</dbReference>
<feature type="disulfide bond" evidence="5">
    <location>
        <begin position="155"/>
        <end position="172"/>
    </location>
</feature>
<feature type="disulfide bond" evidence="5">
    <location>
        <begin position="105"/>
        <end position="115"/>
    </location>
</feature>
<dbReference type="Pfam" id="PF12661">
    <property type="entry name" value="hEGF"/>
    <property type="match status" value="1"/>
</dbReference>
<keyword evidence="3" id="KW-0677">Repeat</keyword>
<feature type="domain" description="EGF-like" evidence="6">
    <location>
        <begin position="186"/>
        <end position="223"/>
    </location>
</feature>
<evidence type="ECO:0000256" key="4">
    <source>
        <dbReference type="ARBA" id="ARBA00023157"/>
    </source>
</evidence>
<dbReference type="PROSITE" id="PS00010">
    <property type="entry name" value="ASX_HYDROXYL"/>
    <property type="match status" value="1"/>
</dbReference>
<keyword evidence="2" id="KW-0732">Signal</keyword>
<feature type="domain" description="EGF-like" evidence="6">
    <location>
        <begin position="101"/>
        <end position="143"/>
    </location>
</feature>
<feature type="domain" description="EGF-like" evidence="6">
    <location>
        <begin position="262"/>
        <end position="299"/>
    </location>
</feature>
<dbReference type="InterPro" id="IPR051022">
    <property type="entry name" value="Notch_Cell-Fate_Det"/>
</dbReference>